<reference evidence="1 2" key="1">
    <citation type="submission" date="2008-07" db="EMBL/GenBank/DDBJ databases">
        <authorList>
            <person name="El-Sayed N."/>
            <person name="Caler E."/>
            <person name="Inman J."/>
            <person name="Amedeo P."/>
            <person name="Hass B."/>
            <person name="Wortman J."/>
        </authorList>
    </citation>
    <scope>NUCLEOTIDE SEQUENCE [LARGE SCALE GENOMIC DNA]</scope>
    <source>
        <strain evidence="2">ATCC 50983 / TXsc</strain>
    </source>
</reference>
<dbReference type="InParanoid" id="C5LTW0"/>
<dbReference type="GeneID" id="9051773"/>
<dbReference type="AlphaFoldDB" id="C5LTW0"/>
<organism evidence="2">
    <name type="scientific">Perkinsus marinus (strain ATCC 50983 / TXsc)</name>
    <dbReference type="NCBI Taxonomy" id="423536"/>
    <lineage>
        <taxon>Eukaryota</taxon>
        <taxon>Sar</taxon>
        <taxon>Alveolata</taxon>
        <taxon>Perkinsozoa</taxon>
        <taxon>Perkinsea</taxon>
        <taxon>Perkinsida</taxon>
        <taxon>Perkinsidae</taxon>
        <taxon>Perkinsus</taxon>
    </lineage>
</organism>
<name>C5LTW0_PERM5</name>
<feature type="non-terminal residue" evidence="1">
    <location>
        <position position="1"/>
    </location>
</feature>
<dbReference type="EMBL" id="GG685423">
    <property type="protein sequence ID" value="EEQ99758.1"/>
    <property type="molecule type" value="Genomic_DNA"/>
</dbReference>
<evidence type="ECO:0000313" key="1">
    <source>
        <dbReference type="EMBL" id="EEQ99758.1"/>
    </source>
</evidence>
<accession>C5LTW0</accession>
<gene>
    <name evidence="1" type="ORF">Pmar_PMAR020213</name>
</gene>
<keyword evidence="2" id="KW-1185">Reference proteome</keyword>
<dbReference type="Proteomes" id="UP000007800">
    <property type="component" value="Unassembled WGS sequence"/>
</dbReference>
<dbReference type="RefSeq" id="XP_002767041.1">
    <property type="nucleotide sequence ID" value="XM_002766995.1"/>
</dbReference>
<protein>
    <submittedName>
        <fullName evidence="1">Uncharacterized protein</fullName>
    </submittedName>
</protein>
<proteinExistence type="predicted"/>
<evidence type="ECO:0000313" key="2">
    <source>
        <dbReference type="Proteomes" id="UP000007800"/>
    </source>
</evidence>
<sequence>DGSLADSRGSGSSIVFTGITLTPLGSGLYEVWKIVQKLRPETTTMTSS</sequence>